<dbReference type="Proteomes" id="UP000767327">
    <property type="component" value="Unassembled WGS sequence"/>
</dbReference>
<sequence length="662" mass="69571">MMNTLGRRRAKQRITVALAAVVVGATSIGLSTAAANTLVGRAAPVAQQPQIASAAVAPNGERVKALLNGMSLEDKVGQMMQPDTRSITPEQAAQYHIGSILSGGGAAPSTGNTAQDWAQRADAYQKAIIEDYGVPLLYGVDAVHGNNNVLDATIFPHNVNLGQTGDADLVREIGAITAQEVRATGANWAFTPTLGIPKNERWGRSYETYGENAELVSKLGSAYIEGSQRGAKGTGALSDQGSVMATAKHFIGEGITANGKNQGDVPLDYNSAEFQRILHSELLVPYRSAVQDAVASVMVSYNSIGGVKCHGNAALLTGVLKNELGFTGIVVTDYNGVDQIEGSLSYAQKVAASVNAGVDMLMVDGSQGTQPKWVAAREAIIDGVNNGDIPMERVNDAATRILNAKESMGLLQHPESAYSNQALLAQFGSQDHRAVARKAVAESLTLLKNSTTQQGASTLMADLPSMKNIVVAGSSADDIGMQSGGWTISWQGSPGNITAGTTIYQGLQRAAAEQGNTVDLAKDGIFQSDDYEAAIVVAGETPYAEYAGDREANQLTLQQEDANTIATIRQQHPNLPIVLVLTSGRALTITPQLAQVDALVMAGLPGSEGEGVADILLSSKDFQGHLTTTWPKDSQDIPVKFTDASKVLFPYGYGLSKTSRSE</sequence>
<dbReference type="InterPro" id="IPR017853">
    <property type="entry name" value="GH"/>
</dbReference>
<name>A0A971D077_9BIFI</name>
<dbReference type="InterPro" id="IPR019800">
    <property type="entry name" value="Glyco_hydro_3_AS"/>
</dbReference>
<dbReference type="Pfam" id="PF01915">
    <property type="entry name" value="Glyco_hydro_3_C"/>
    <property type="match status" value="1"/>
</dbReference>
<proteinExistence type="inferred from homology"/>
<feature type="domain" description="Glycoside hydrolase family 3 C-terminal" evidence="10">
    <location>
        <begin position="463"/>
        <end position="656"/>
    </location>
</feature>
<dbReference type="AlphaFoldDB" id="A0A971D077"/>
<dbReference type="GO" id="GO:0009251">
    <property type="term" value="P:glucan catabolic process"/>
    <property type="evidence" value="ECO:0007669"/>
    <property type="project" value="TreeGrafter"/>
</dbReference>
<dbReference type="InterPro" id="IPR002772">
    <property type="entry name" value="Glyco_hydro_3_C"/>
</dbReference>
<evidence type="ECO:0000256" key="2">
    <source>
        <dbReference type="ARBA" id="ARBA00005336"/>
    </source>
</evidence>
<dbReference type="PANTHER" id="PTHR30620">
    <property type="entry name" value="PERIPLASMIC BETA-GLUCOSIDASE-RELATED"/>
    <property type="match status" value="1"/>
</dbReference>
<keyword evidence="6 7" id="KW-0326">Glycosidase</keyword>
<evidence type="ECO:0000313" key="11">
    <source>
        <dbReference type="EMBL" id="NLT79966.1"/>
    </source>
</evidence>
<protein>
    <recommendedName>
        <fullName evidence="3">beta-glucosidase</fullName>
        <ecNumber evidence="3">3.2.1.21</ecNumber>
    </recommendedName>
</protein>
<comment type="similarity">
    <text evidence="2 7">Belongs to the glycosyl hydrolase 3 family.</text>
</comment>
<gene>
    <name evidence="11" type="ORF">GXW98_06775</name>
</gene>
<evidence type="ECO:0000256" key="3">
    <source>
        <dbReference type="ARBA" id="ARBA00012744"/>
    </source>
</evidence>
<evidence type="ECO:0000256" key="8">
    <source>
        <dbReference type="SAM" id="SignalP"/>
    </source>
</evidence>
<dbReference type="PROSITE" id="PS00775">
    <property type="entry name" value="GLYCOSYL_HYDROL_F3"/>
    <property type="match status" value="1"/>
</dbReference>
<evidence type="ECO:0000313" key="12">
    <source>
        <dbReference type="Proteomes" id="UP000767327"/>
    </source>
</evidence>
<reference evidence="11" key="1">
    <citation type="journal article" date="2020" name="Biotechnol. Biofuels">
        <title>New insights from the biogas microbiome by comprehensive genome-resolved metagenomics of nearly 1600 species originating from multiple anaerobic digesters.</title>
        <authorList>
            <person name="Campanaro S."/>
            <person name="Treu L."/>
            <person name="Rodriguez-R L.M."/>
            <person name="Kovalovszki A."/>
            <person name="Ziels R.M."/>
            <person name="Maus I."/>
            <person name="Zhu X."/>
            <person name="Kougias P.G."/>
            <person name="Basile A."/>
            <person name="Luo G."/>
            <person name="Schluter A."/>
            <person name="Konstantinidis K.T."/>
            <person name="Angelidaki I."/>
        </authorList>
    </citation>
    <scope>NUCLEOTIDE SEQUENCE</scope>
    <source>
        <strain evidence="11">AS01afH2WH_6</strain>
    </source>
</reference>
<dbReference type="InterPro" id="IPR036881">
    <property type="entry name" value="Glyco_hydro_3_C_sf"/>
</dbReference>
<dbReference type="SUPFAM" id="SSF51445">
    <property type="entry name" value="(Trans)glycosidases"/>
    <property type="match status" value="1"/>
</dbReference>
<dbReference type="InterPro" id="IPR006311">
    <property type="entry name" value="TAT_signal"/>
</dbReference>
<reference evidence="11" key="2">
    <citation type="submission" date="2020-01" db="EMBL/GenBank/DDBJ databases">
        <authorList>
            <person name="Campanaro S."/>
        </authorList>
    </citation>
    <scope>NUCLEOTIDE SEQUENCE</scope>
    <source>
        <strain evidence="11">AS01afH2WH_6</strain>
    </source>
</reference>
<evidence type="ECO:0000256" key="5">
    <source>
        <dbReference type="ARBA" id="ARBA00022801"/>
    </source>
</evidence>
<evidence type="ECO:0000256" key="4">
    <source>
        <dbReference type="ARBA" id="ARBA00022729"/>
    </source>
</evidence>
<evidence type="ECO:0000259" key="10">
    <source>
        <dbReference type="Pfam" id="PF01915"/>
    </source>
</evidence>
<dbReference type="PRINTS" id="PR00133">
    <property type="entry name" value="GLHYDRLASE3"/>
</dbReference>
<dbReference type="InterPro" id="IPR036962">
    <property type="entry name" value="Glyco_hydro_3_N_sf"/>
</dbReference>
<feature type="signal peptide" evidence="8">
    <location>
        <begin position="1"/>
        <end position="33"/>
    </location>
</feature>
<evidence type="ECO:0000256" key="6">
    <source>
        <dbReference type="ARBA" id="ARBA00023295"/>
    </source>
</evidence>
<accession>A0A971D077</accession>
<feature type="chain" id="PRO_5039435431" description="beta-glucosidase" evidence="8">
    <location>
        <begin position="34"/>
        <end position="662"/>
    </location>
</feature>
<dbReference type="Pfam" id="PF00933">
    <property type="entry name" value="Glyco_hydro_3"/>
    <property type="match status" value="1"/>
</dbReference>
<keyword evidence="5 7" id="KW-0378">Hydrolase</keyword>
<evidence type="ECO:0000256" key="1">
    <source>
        <dbReference type="ARBA" id="ARBA00000448"/>
    </source>
</evidence>
<dbReference type="Gene3D" id="3.20.20.300">
    <property type="entry name" value="Glycoside hydrolase, family 3, N-terminal domain"/>
    <property type="match status" value="1"/>
</dbReference>
<dbReference type="InterPro" id="IPR001764">
    <property type="entry name" value="Glyco_hydro_3_N"/>
</dbReference>
<organism evidence="11 12">
    <name type="scientific">Bifidobacterium crudilactis</name>
    <dbReference type="NCBI Taxonomy" id="327277"/>
    <lineage>
        <taxon>Bacteria</taxon>
        <taxon>Bacillati</taxon>
        <taxon>Actinomycetota</taxon>
        <taxon>Actinomycetes</taxon>
        <taxon>Bifidobacteriales</taxon>
        <taxon>Bifidobacteriaceae</taxon>
        <taxon>Bifidobacterium</taxon>
    </lineage>
</organism>
<evidence type="ECO:0000259" key="9">
    <source>
        <dbReference type="Pfam" id="PF00933"/>
    </source>
</evidence>
<dbReference type="Gene3D" id="3.40.50.1700">
    <property type="entry name" value="Glycoside hydrolase family 3 C-terminal domain"/>
    <property type="match status" value="1"/>
</dbReference>
<dbReference type="EMBL" id="JAAXZR010000023">
    <property type="protein sequence ID" value="NLT79966.1"/>
    <property type="molecule type" value="Genomic_DNA"/>
</dbReference>
<comment type="catalytic activity">
    <reaction evidence="1">
        <text>Hydrolysis of terminal, non-reducing beta-D-glucosyl residues with release of beta-D-glucose.</text>
        <dbReference type="EC" id="3.2.1.21"/>
    </reaction>
</comment>
<comment type="caution">
    <text evidence="11">The sequence shown here is derived from an EMBL/GenBank/DDBJ whole genome shotgun (WGS) entry which is preliminary data.</text>
</comment>
<dbReference type="PROSITE" id="PS51318">
    <property type="entry name" value="TAT"/>
    <property type="match status" value="1"/>
</dbReference>
<dbReference type="GO" id="GO:0008422">
    <property type="term" value="F:beta-glucosidase activity"/>
    <property type="evidence" value="ECO:0007669"/>
    <property type="project" value="UniProtKB-EC"/>
</dbReference>
<feature type="domain" description="Glycoside hydrolase family 3 N-terminal" evidence="9">
    <location>
        <begin position="72"/>
        <end position="403"/>
    </location>
</feature>
<evidence type="ECO:0000256" key="7">
    <source>
        <dbReference type="RuleBase" id="RU361161"/>
    </source>
</evidence>
<keyword evidence="4 8" id="KW-0732">Signal</keyword>
<dbReference type="InterPro" id="IPR051915">
    <property type="entry name" value="Cellulose_Degrad_GH3"/>
</dbReference>
<dbReference type="EC" id="3.2.1.21" evidence="3"/>
<dbReference type="PANTHER" id="PTHR30620:SF16">
    <property type="entry name" value="LYSOSOMAL BETA GLUCOSIDASE"/>
    <property type="match status" value="1"/>
</dbReference>
<dbReference type="RefSeq" id="WP_273173984.1">
    <property type="nucleotide sequence ID" value="NZ_JAAXZR010000023.1"/>
</dbReference>
<dbReference type="SUPFAM" id="SSF52279">
    <property type="entry name" value="Beta-D-glucan exohydrolase, C-terminal domain"/>
    <property type="match status" value="1"/>
</dbReference>